<comment type="caution">
    <text evidence="8">The sequence shown here is derived from an EMBL/GenBank/DDBJ whole genome shotgun (WGS) entry which is preliminary data.</text>
</comment>
<dbReference type="InterPro" id="IPR011055">
    <property type="entry name" value="Dup_hybrid_motif"/>
</dbReference>
<dbReference type="NCBIfam" id="TIGR00830">
    <property type="entry name" value="PTBA"/>
    <property type="match status" value="1"/>
</dbReference>
<accession>A0A943EDQ9</accession>
<dbReference type="Proteomes" id="UP000754226">
    <property type="component" value="Unassembled WGS sequence"/>
</dbReference>
<keyword evidence="3 8" id="KW-0762">Sugar transport</keyword>
<dbReference type="FunFam" id="2.70.70.10:FF:000001">
    <property type="entry name" value="PTS system glucose-specific IIA component"/>
    <property type="match status" value="1"/>
</dbReference>
<keyword evidence="6" id="KW-0418">Kinase</keyword>
<evidence type="ECO:0000256" key="5">
    <source>
        <dbReference type="ARBA" id="ARBA00022683"/>
    </source>
</evidence>
<dbReference type="PROSITE" id="PS00371">
    <property type="entry name" value="PTS_EIIA_TYPE_1_HIS"/>
    <property type="match status" value="1"/>
</dbReference>
<evidence type="ECO:0000313" key="9">
    <source>
        <dbReference type="Proteomes" id="UP000754226"/>
    </source>
</evidence>
<dbReference type="Gene3D" id="2.70.70.10">
    <property type="entry name" value="Glucose Permease (Domain IIA)"/>
    <property type="match status" value="1"/>
</dbReference>
<name>A0A943EDQ9_9FIRM</name>
<dbReference type="GO" id="GO:0016301">
    <property type="term" value="F:kinase activity"/>
    <property type="evidence" value="ECO:0007669"/>
    <property type="project" value="UniProtKB-KW"/>
</dbReference>
<protein>
    <submittedName>
        <fullName evidence="8">PTS glucose transporter subunit IIA</fullName>
    </submittedName>
</protein>
<keyword evidence="5" id="KW-0598">Phosphotransferase system</keyword>
<evidence type="ECO:0000256" key="3">
    <source>
        <dbReference type="ARBA" id="ARBA00022597"/>
    </source>
</evidence>
<dbReference type="PROSITE" id="PS51093">
    <property type="entry name" value="PTS_EIIA_TYPE_1"/>
    <property type="match status" value="1"/>
</dbReference>
<dbReference type="PANTHER" id="PTHR45008">
    <property type="entry name" value="PTS SYSTEM GLUCOSE-SPECIFIC EIIA COMPONENT"/>
    <property type="match status" value="1"/>
</dbReference>
<dbReference type="AlphaFoldDB" id="A0A943EDQ9"/>
<evidence type="ECO:0000256" key="2">
    <source>
        <dbReference type="ARBA" id="ARBA00022448"/>
    </source>
</evidence>
<proteinExistence type="predicted"/>
<sequence>MGFFNFYKKTELLAPMTGRVIPLEQVPDAVFSQKTLGEGAAIMPEDGLVTAPCDGTIAYVPDTQHAIALTSTQGLDVLIHVGIDTVSLQGEGFAALVKEGDIVQKGQGILRVDLALLASKKINPVTPLVVTGGAAAVTLLQKEGARVESGKDAIVSVKEGER</sequence>
<gene>
    <name evidence="8" type="ORF">KHX13_04210</name>
</gene>
<evidence type="ECO:0000313" key="8">
    <source>
        <dbReference type="EMBL" id="MBS5519528.1"/>
    </source>
</evidence>
<dbReference type="SUPFAM" id="SSF51261">
    <property type="entry name" value="Duplicated hybrid motif"/>
    <property type="match status" value="1"/>
</dbReference>
<dbReference type="InterPro" id="IPR050890">
    <property type="entry name" value="PTS_EIIA_component"/>
</dbReference>
<evidence type="ECO:0000256" key="4">
    <source>
        <dbReference type="ARBA" id="ARBA00022679"/>
    </source>
</evidence>
<feature type="domain" description="PTS EIIA type-1" evidence="7">
    <location>
        <begin position="28"/>
        <end position="132"/>
    </location>
</feature>
<dbReference type="PANTHER" id="PTHR45008:SF1">
    <property type="entry name" value="PTS SYSTEM GLUCOSE-SPECIFIC EIIA COMPONENT"/>
    <property type="match status" value="1"/>
</dbReference>
<comment type="subcellular location">
    <subcellularLocation>
        <location evidence="1">Cytoplasm</location>
    </subcellularLocation>
</comment>
<dbReference type="GO" id="GO:0009401">
    <property type="term" value="P:phosphoenolpyruvate-dependent sugar phosphotransferase system"/>
    <property type="evidence" value="ECO:0007669"/>
    <property type="project" value="UniProtKB-KW"/>
</dbReference>
<dbReference type="GO" id="GO:0005737">
    <property type="term" value="C:cytoplasm"/>
    <property type="evidence" value="ECO:0007669"/>
    <property type="project" value="UniProtKB-SubCell"/>
</dbReference>
<reference evidence="8" key="1">
    <citation type="submission" date="2021-02" db="EMBL/GenBank/DDBJ databases">
        <title>Infant gut strain persistence is associated with maternal origin, phylogeny, and functional potential including surface adhesion and iron acquisition.</title>
        <authorList>
            <person name="Lou Y.C."/>
        </authorList>
    </citation>
    <scope>NUCLEOTIDE SEQUENCE</scope>
    <source>
        <strain evidence="8">L3_106_000M1_dasL3_106_000M1_concoct_15</strain>
    </source>
</reference>
<organism evidence="8 9">
    <name type="scientific">Acidaminococcus intestini</name>
    <dbReference type="NCBI Taxonomy" id="187327"/>
    <lineage>
        <taxon>Bacteria</taxon>
        <taxon>Bacillati</taxon>
        <taxon>Bacillota</taxon>
        <taxon>Negativicutes</taxon>
        <taxon>Acidaminococcales</taxon>
        <taxon>Acidaminococcaceae</taxon>
        <taxon>Acidaminococcus</taxon>
    </lineage>
</organism>
<evidence type="ECO:0000256" key="1">
    <source>
        <dbReference type="ARBA" id="ARBA00004496"/>
    </source>
</evidence>
<dbReference type="Pfam" id="PF00358">
    <property type="entry name" value="PTS_EIIA_1"/>
    <property type="match status" value="1"/>
</dbReference>
<keyword evidence="2" id="KW-0813">Transport</keyword>
<keyword evidence="4" id="KW-0808">Transferase</keyword>
<evidence type="ECO:0000259" key="7">
    <source>
        <dbReference type="PROSITE" id="PS51093"/>
    </source>
</evidence>
<dbReference type="InterPro" id="IPR001127">
    <property type="entry name" value="PTS_EIIA_1_perm"/>
</dbReference>
<dbReference type="EMBL" id="JAGZCZ010000004">
    <property type="protein sequence ID" value="MBS5519528.1"/>
    <property type="molecule type" value="Genomic_DNA"/>
</dbReference>
<evidence type="ECO:0000256" key="6">
    <source>
        <dbReference type="ARBA" id="ARBA00022777"/>
    </source>
</evidence>